<dbReference type="EMBL" id="BPLR01001224">
    <property type="protein sequence ID" value="GIZ00923.1"/>
    <property type="molecule type" value="Genomic_DNA"/>
</dbReference>
<accession>A0AAV4Y1H8</accession>
<keyword evidence="9" id="KW-1185">Reference proteome</keyword>
<keyword evidence="5" id="KW-1015">Disulfide bond</keyword>
<dbReference type="Gene3D" id="3.30.30.10">
    <property type="entry name" value="Knottin, scorpion toxin-like"/>
    <property type="match status" value="1"/>
</dbReference>
<evidence type="ECO:0000313" key="9">
    <source>
        <dbReference type="Proteomes" id="UP001054945"/>
    </source>
</evidence>
<comment type="subcellular location">
    <subcellularLocation>
        <location evidence="1">Secreted</location>
    </subcellularLocation>
</comment>
<organism evidence="8 9">
    <name type="scientific">Caerostris extrusa</name>
    <name type="common">Bark spider</name>
    <name type="synonym">Caerostris bankana</name>
    <dbReference type="NCBI Taxonomy" id="172846"/>
    <lineage>
        <taxon>Eukaryota</taxon>
        <taxon>Metazoa</taxon>
        <taxon>Ecdysozoa</taxon>
        <taxon>Arthropoda</taxon>
        <taxon>Chelicerata</taxon>
        <taxon>Arachnida</taxon>
        <taxon>Araneae</taxon>
        <taxon>Araneomorphae</taxon>
        <taxon>Entelegynae</taxon>
        <taxon>Araneoidea</taxon>
        <taxon>Araneidae</taxon>
        <taxon>Caerostris</taxon>
    </lineage>
</organism>
<evidence type="ECO:0000256" key="6">
    <source>
        <dbReference type="SAM" id="Phobius"/>
    </source>
</evidence>
<dbReference type="AlphaFoldDB" id="A0AAV4Y1H8"/>
<keyword evidence="6" id="KW-0472">Membrane</keyword>
<dbReference type="SUPFAM" id="SSF57095">
    <property type="entry name" value="Scorpion toxin-like"/>
    <property type="match status" value="1"/>
</dbReference>
<feature type="transmembrane region" description="Helical" evidence="6">
    <location>
        <begin position="89"/>
        <end position="109"/>
    </location>
</feature>
<keyword evidence="6" id="KW-1133">Transmembrane helix</keyword>
<evidence type="ECO:0000256" key="1">
    <source>
        <dbReference type="ARBA" id="ARBA00004613"/>
    </source>
</evidence>
<dbReference type="Proteomes" id="UP001054945">
    <property type="component" value="Unassembled WGS sequence"/>
</dbReference>
<dbReference type="GO" id="GO:0042742">
    <property type="term" value="P:defense response to bacterium"/>
    <property type="evidence" value="ECO:0007669"/>
    <property type="project" value="UniProtKB-KW"/>
</dbReference>
<keyword evidence="4" id="KW-0044">Antibiotic</keyword>
<keyword evidence="3" id="KW-0929">Antimicrobial</keyword>
<comment type="caution">
    <text evidence="8">The sequence shown here is derived from an EMBL/GenBank/DDBJ whole genome shotgun (WGS) entry which is preliminary data.</text>
</comment>
<evidence type="ECO:0000259" key="7">
    <source>
        <dbReference type="PROSITE" id="PS51378"/>
    </source>
</evidence>
<protein>
    <submittedName>
        <fullName evidence="8">Defensin</fullName>
    </submittedName>
</protein>
<dbReference type="PROSITE" id="PS51378">
    <property type="entry name" value="INVERT_DEFENSINS"/>
    <property type="match status" value="1"/>
</dbReference>
<keyword evidence="6" id="KW-0812">Transmembrane</keyword>
<dbReference type="Pfam" id="PF01097">
    <property type="entry name" value="Defensin_2"/>
    <property type="match status" value="1"/>
</dbReference>
<gene>
    <name evidence="8" type="primary">X975_05488</name>
    <name evidence="8" type="ORF">CEXT_623701</name>
</gene>
<evidence type="ECO:0000256" key="2">
    <source>
        <dbReference type="ARBA" id="ARBA00022525"/>
    </source>
</evidence>
<proteinExistence type="predicted"/>
<evidence type="ECO:0000313" key="8">
    <source>
        <dbReference type="EMBL" id="GIZ00923.1"/>
    </source>
</evidence>
<reference evidence="8 9" key="1">
    <citation type="submission" date="2021-06" db="EMBL/GenBank/DDBJ databases">
        <title>Caerostris extrusa draft genome.</title>
        <authorList>
            <person name="Kono N."/>
            <person name="Arakawa K."/>
        </authorList>
    </citation>
    <scope>NUCLEOTIDE SEQUENCE [LARGE SCALE GENOMIC DNA]</scope>
</reference>
<feature type="domain" description="Invertebrate defensins family profile" evidence="7">
    <location>
        <begin position="108"/>
        <end position="144"/>
    </location>
</feature>
<evidence type="ECO:0000256" key="3">
    <source>
        <dbReference type="ARBA" id="ARBA00022529"/>
    </source>
</evidence>
<dbReference type="InterPro" id="IPR001542">
    <property type="entry name" value="Defensin_invertebrate/fungal"/>
</dbReference>
<sequence length="144" mass="16899">MEGHRYFRQKIIPLFPQNWAGILIRKNSWAFPFAEVRIDKRIWFSLNCRFICKTLASIKDIEVLLFQLTEFVLIKIESCYHLRKMNARVLIFIALVVCAFATVAVEAGFGCPFDQMQCHNHCRSIKYRGGYCTNLFKRTCKCYG</sequence>
<evidence type="ECO:0000256" key="5">
    <source>
        <dbReference type="ARBA" id="ARBA00023157"/>
    </source>
</evidence>
<name>A0AAV4Y1H8_CAEEX</name>
<keyword evidence="2" id="KW-0964">Secreted</keyword>
<evidence type="ECO:0000256" key="4">
    <source>
        <dbReference type="ARBA" id="ARBA00023022"/>
    </source>
</evidence>
<dbReference type="InterPro" id="IPR036574">
    <property type="entry name" value="Scorpion_toxin-like_sf"/>
</dbReference>
<dbReference type="GO" id="GO:0005576">
    <property type="term" value="C:extracellular region"/>
    <property type="evidence" value="ECO:0007669"/>
    <property type="project" value="UniProtKB-SubCell"/>
</dbReference>